<keyword evidence="1" id="KW-0805">Transcription regulation</keyword>
<dbReference type="Pfam" id="PF01418">
    <property type="entry name" value="HTH_6"/>
    <property type="match status" value="1"/>
</dbReference>
<dbReference type="InterPro" id="IPR036388">
    <property type="entry name" value="WH-like_DNA-bd_sf"/>
</dbReference>
<evidence type="ECO:0000259" key="5">
    <source>
        <dbReference type="PROSITE" id="PS51464"/>
    </source>
</evidence>
<evidence type="ECO:0000256" key="3">
    <source>
        <dbReference type="ARBA" id="ARBA00023163"/>
    </source>
</evidence>
<feature type="domain" description="HTH rpiR-type" evidence="4">
    <location>
        <begin position="5"/>
        <end position="81"/>
    </location>
</feature>
<evidence type="ECO:0000313" key="6">
    <source>
        <dbReference type="EMBL" id="KRK88370.1"/>
    </source>
</evidence>
<dbReference type="GO" id="GO:0097367">
    <property type="term" value="F:carbohydrate derivative binding"/>
    <property type="evidence" value="ECO:0007669"/>
    <property type="project" value="InterPro"/>
</dbReference>
<dbReference type="PROSITE" id="PS51071">
    <property type="entry name" value="HTH_RPIR"/>
    <property type="match status" value="1"/>
</dbReference>
<gene>
    <name evidence="6" type="ORF">FD17_GL002500</name>
</gene>
<dbReference type="InterPro" id="IPR046348">
    <property type="entry name" value="SIS_dom_sf"/>
</dbReference>
<keyword evidence="2" id="KW-0238">DNA-binding</keyword>
<dbReference type="GO" id="GO:1901135">
    <property type="term" value="P:carbohydrate derivative metabolic process"/>
    <property type="evidence" value="ECO:0007669"/>
    <property type="project" value="InterPro"/>
</dbReference>
<dbReference type="EMBL" id="AZEA01000009">
    <property type="protein sequence ID" value="KRK88370.1"/>
    <property type="molecule type" value="Genomic_DNA"/>
</dbReference>
<evidence type="ECO:0000313" key="7">
    <source>
        <dbReference type="Proteomes" id="UP000051581"/>
    </source>
</evidence>
<dbReference type="SUPFAM" id="SSF46689">
    <property type="entry name" value="Homeodomain-like"/>
    <property type="match status" value="1"/>
</dbReference>
<proteinExistence type="predicted"/>
<protein>
    <submittedName>
        <fullName evidence="6">RpiR family transcriptional regulator</fullName>
    </submittedName>
</protein>
<dbReference type="CDD" id="cd05013">
    <property type="entry name" value="SIS_RpiR"/>
    <property type="match status" value="1"/>
</dbReference>
<comment type="caution">
    <text evidence="6">The sequence shown here is derived from an EMBL/GenBank/DDBJ whole genome shotgun (WGS) entry which is preliminary data.</text>
</comment>
<dbReference type="InterPro" id="IPR001347">
    <property type="entry name" value="SIS_dom"/>
</dbReference>
<dbReference type="PANTHER" id="PTHR30514:SF1">
    <property type="entry name" value="HTH-TYPE TRANSCRIPTIONAL REGULATOR HEXR-RELATED"/>
    <property type="match status" value="1"/>
</dbReference>
<name>A0A0R1L7Z8_9LACO</name>
<dbReference type="Gene3D" id="1.10.10.10">
    <property type="entry name" value="Winged helix-like DNA-binding domain superfamily/Winged helix DNA-binding domain"/>
    <property type="match status" value="1"/>
</dbReference>
<organism evidence="6 7">
    <name type="scientific">Lentilactobacillus sunkii DSM 19904</name>
    <dbReference type="NCBI Taxonomy" id="1423808"/>
    <lineage>
        <taxon>Bacteria</taxon>
        <taxon>Bacillati</taxon>
        <taxon>Bacillota</taxon>
        <taxon>Bacilli</taxon>
        <taxon>Lactobacillales</taxon>
        <taxon>Lactobacillaceae</taxon>
        <taxon>Lentilactobacillus</taxon>
    </lineage>
</organism>
<dbReference type="GO" id="GO:0003677">
    <property type="term" value="F:DNA binding"/>
    <property type="evidence" value="ECO:0007669"/>
    <property type="project" value="UniProtKB-KW"/>
</dbReference>
<dbReference type="Proteomes" id="UP000051581">
    <property type="component" value="Unassembled WGS sequence"/>
</dbReference>
<evidence type="ECO:0000256" key="2">
    <source>
        <dbReference type="ARBA" id="ARBA00023125"/>
    </source>
</evidence>
<keyword evidence="3" id="KW-0804">Transcription</keyword>
<keyword evidence="7" id="KW-1185">Reference proteome</keyword>
<dbReference type="GO" id="GO:0003700">
    <property type="term" value="F:DNA-binding transcription factor activity"/>
    <property type="evidence" value="ECO:0007669"/>
    <property type="project" value="InterPro"/>
</dbReference>
<dbReference type="SUPFAM" id="SSF53697">
    <property type="entry name" value="SIS domain"/>
    <property type="match status" value="1"/>
</dbReference>
<dbReference type="InterPro" id="IPR047640">
    <property type="entry name" value="RpiR-like"/>
</dbReference>
<dbReference type="InterPro" id="IPR009057">
    <property type="entry name" value="Homeodomain-like_sf"/>
</dbReference>
<dbReference type="InterPro" id="IPR000281">
    <property type="entry name" value="HTH_RpiR"/>
</dbReference>
<evidence type="ECO:0000256" key="1">
    <source>
        <dbReference type="ARBA" id="ARBA00023015"/>
    </source>
</evidence>
<evidence type="ECO:0000259" key="4">
    <source>
        <dbReference type="PROSITE" id="PS51071"/>
    </source>
</evidence>
<dbReference type="AlphaFoldDB" id="A0A0R1L7Z8"/>
<dbReference type="PATRIC" id="fig|1423808.3.peg.2551"/>
<feature type="domain" description="SIS" evidence="5">
    <location>
        <begin position="126"/>
        <end position="266"/>
    </location>
</feature>
<dbReference type="Gene3D" id="3.40.50.10490">
    <property type="entry name" value="Glucose-6-phosphate isomerase like protein, domain 1"/>
    <property type="match status" value="1"/>
</dbReference>
<reference evidence="6 7" key="1">
    <citation type="journal article" date="2015" name="Genome Announc.">
        <title>Expanding the biotechnology potential of lactobacilli through comparative genomics of 213 strains and associated genera.</title>
        <authorList>
            <person name="Sun Z."/>
            <person name="Harris H.M."/>
            <person name="McCann A."/>
            <person name="Guo C."/>
            <person name="Argimon S."/>
            <person name="Zhang W."/>
            <person name="Yang X."/>
            <person name="Jeffery I.B."/>
            <person name="Cooney J.C."/>
            <person name="Kagawa T.F."/>
            <person name="Liu W."/>
            <person name="Song Y."/>
            <person name="Salvetti E."/>
            <person name="Wrobel A."/>
            <person name="Rasinkangas P."/>
            <person name="Parkhill J."/>
            <person name="Rea M.C."/>
            <person name="O'Sullivan O."/>
            <person name="Ritari J."/>
            <person name="Douillard F.P."/>
            <person name="Paul Ross R."/>
            <person name="Yang R."/>
            <person name="Briner A.E."/>
            <person name="Felis G.E."/>
            <person name="de Vos W.M."/>
            <person name="Barrangou R."/>
            <person name="Klaenhammer T.R."/>
            <person name="Caufield P.W."/>
            <person name="Cui Y."/>
            <person name="Zhang H."/>
            <person name="O'Toole P.W."/>
        </authorList>
    </citation>
    <scope>NUCLEOTIDE SEQUENCE [LARGE SCALE GENOMIC DNA]</scope>
    <source>
        <strain evidence="6 7">DSM 19904</strain>
    </source>
</reference>
<dbReference type="Pfam" id="PF01380">
    <property type="entry name" value="SIS"/>
    <property type="match status" value="1"/>
</dbReference>
<accession>A0A0R1L7Z8</accession>
<sequence>MIIMSSPVQILKQSFDELSRTNKKIAKYVMENPQAASEANIEDLAKITETSTASVSRLVKTLGYGNFREFTLALAYTQLRPQNLPIFKDIDANDSLGTIADKIFNSSQRAIQDTRAGIDEDEFARAVLRIIHCRRLGLFGLGGSSVVALDGYHKFLRTSIECFYYPDFDVQLMQAVKLGEDDCAIVVSHSGKNRQTLKVAETLKKRKVPVIGITSYPDSPLAVHSDITFISSSDESNYRSEGMYSLIAQLAIVDTLFMMATVRMGPATEDTIRNVQNIIESTRS</sequence>
<dbReference type="PROSITE" id="PS51464">
    <property type="entry name" value="SIS"/>
    <property type="match status" value="1"/>
</dbReference>
<dbReference type="PANTHER" id="PTHR30514">
    <property type="entry name" value="GLUCOKINASE"/>
    <property type="match status" value="1"/>
</dbReference>
<dbReference type="InterPro" id="IPR035472">
    <property type="entry name" value="RpiR-like_SIS"/>
</dbReference>